<reference evidence="2" key="1">
    <citation type="submission" date="2020-07" db="EMBL/GenBank/DDBJ databases">
        <title>Clarias magur genome sequencing, assembly and annotation.</title>
        <authorList>
            <person name="Kushwaha B."/>
            <person name="Kumar R."/>
            <person name="Das P."/>
            <person name="Joshi C.G."/>
            <person name="Kumar D."/>
            <person name="Nagpure N.S."/>
            <person name="Pandey M."/>
            <person name="Agarwal S."/>
            <person name="Srivastava S."/>
            <person name="Singh M."/>
            <person name="Sahoo L."/>
            <person name="Jayasankar P."/>
            <person name="Meher P.K."/>
            <person name="Koringa P.G."/>
            <person name="Iquebal M.A."/>
            <person name="Das S.P."/>
            <person name="Bit A."/>
            <person name="Patnaik S."/>
            <person name="Patel N."/>
            <person name="Shah T.M."/>
            <person name="Hinsu A."/>
            <person name="Jena J.K."/>
        </authorList>
    </citation>
    <scope>NUCLEOTIDE SEQUENCE</scope>
    <source>
        <strain evidence="2">CIFAMagur01</strain>
        <tissue evidence="2">Testis</tissue>
    </source>
</reference>
<feature type="region of interest" description="Disordered" evidence="1">
    <location>
        <begin position="1"/>
        <end position="45"/>
    </location>
</feature>
<evidence type="ECO:0000313" key="2">
    <source>
        <dbReference type="EMBL" id="KAF5889603.1"/>
    </source>
</evidence>
<gene>
    <name evidence="2" type="ORF">DAT39_020702</name>
</gene>
<evidence type="ECO:0000256" key="1">
    <source>
        <dbReference type="SAM" id="MobiDB-lite"/>
    </source>
</evidence>
<protein>
    <submittedName>
        <fullName evidence="2">Uncharacterized protein</fullName>
    </submittedName>
</protein>
<proteinExistence type="predicted"/>
<name>A0A8J4TFU9_CLAMG</name>
<evidence type="ECO:0000313" key="3">
    <source>
        <dbReference type="Proteomes" id="UP000727407"/>
    </source>
</evidence>
<sequence>NPAQARLDAVEDAHLLTQCSPKGELKGNAPENDLTQDSSQSIQKEDEYVVVPEFLDEEYGPDGPHYEDG</sequence>
<feature type="non-terminal residue" evidence="2">
    <location>
        <position position="1"/>
    </location>
</feature>
<organism evidence="2 3">
    <name type="scientific">Clarias magur</name>
    <name type="common">Asian catfish</name>
    <name type="synonym">Macropteronotus magur</name>
    <dbReference type="NCBI Taxonomy" id="1594786"/>
    <lineage>
        <taxon>Eukaryota</taxon>
        <taxon>Metazoa</taxon>
        <taxon>Chordata</taxon>
        <taxon>Craniata</taxon>
        <taxon>Vertebrata</taxon>
        <taxon>Euteleostomi</taxon>
        <taxon>Actinopterygii</taxon>
        <taxon>Neopterygii</taxon>
        <taxon>Teleostei</taxon>
        <taxon>Ostariophysi</taxon>
        <taxon>Siluriformes</taxon>
        <taxon>Clariidae</taxon>
        <taxon>Clarias</taxon>
    </lineage>
</organism>
<comment type="caution">
    <text evidence="2">The sequence shown here is derived from an EMBL/GenBank/DDBJ whole genome shotgun (WGS) entry which is preliminary data.</text>
</comment>
<dbReference type="Proteomes" id="UP000727407">
    <property type="component" value="Unassembled WGS sequence"/>
</dbReference>
<feature type="compositionally biased region" description="Polar residues" evidence="1">
    <location>
        <begin position="33"/>
        <end position="42"/>
    </location>
</feature>
<feature type="non-terminal residue" evidence="2">
    <location>
        <position position="69"/>
    </location>
</feature>
<dbReference type="AlphaFoldDB" id="A0A8J4TFU9"/>
<dbReference type="EMBL" id="QNUK01000791">
    <property type="protein sequence ID" value="KAF5889603.1"/>
    <property type="molecule type" value="Genomic_DNA"/>
</dbReference>
<accession>A0A8J4TFU9</accession>
<keyword evidence="3" id="KW-1185">Reference proteome</keyword>